<dbReference type="InterPro" id="IPR036328">
    <property type="entry name" value="MliC_sf"/>
</dbReference>
<evidence type="ECO:0000256" key="4">
    <source>
        <dbReference type="ARBA" id="ARBA00023288"/>
    </source>
</evidence>
<keyword evidence="1" id="KW-0732">Signal</keyword>
<dbReference type="Proteomes" id="UP000181897">
    <property type="component" value="Chromosome"/>
</dbReference>
<proteinExistence type="predicted"/>
<evidence type="ECO:0000259" key="5">
    <source>
        <dbReference type="Pfam" id="PF09864"/>
    </source>
</evidence>
<dbReference type="Pfam" id="PF09864">
    <property type="entry name" value="MliC"/>
    <property type="match status" value="1"/>
</dbReference>
<dbReference type="InterPro" id="IPR018660">
    <property type="entry name" value="MliC"/>
</dbReference>
<keyword evidence="3" id="KW-0564">Palmitate</keyword>
<feature type="domain" description="C-type lysozyme inhibitor" evidence="5">
    <location>
        <begin position="3"/>
        <end position="74"/>
    </location>
</feature>
<accession>A0A1J0WLZ8</accession>
<evidence type="ECO:0000313" key="7">
    <source>
        <dbReference type="Proteomes" id="UP000181897"/>
    </source>
</evidence>
<protein>
    <recommendedName>
        <fullName evidence="5">C-type lysozyme inhibitor domain-containing protein</fullName>
    </recommendedName>
</protein>
<evidence type="ECO:0000256" key="2">
    <source>
        <dbReference type="ARBA" id="ARBA00023136"/>
    </source>
</evidence>
<evidence type="ECO:0000256" key="3">
    <source>
        <dbReference type="ARBA" id="ARBA00023139"/>
    </source>
</evidence>
<dbReference type="KEGG" id="suam:BOO69_06960"/>
<sequence>MTYTCERGVAVPAVYVNVEGEPGIAVIGVEGGMFNLRAEPAGSGVRYGYPSDGSHYVWWTKGEAASLLWHDGTDGSEQVLLSECAVK</sequence>
<keyword evidence="7" id="KW-1185">Reference proteome</keyword>
<name>A0A1J0WLZ8_9RHOB</name>
<reference evidence="6 7" key="1">
    <citation type="submission" date="2016-11" db="EMBL/GenBank/DDBJ databases">
        <title>Complete genome sequence of Sulfitobacter sp. AM1-D1, a toxic bacteria associated with marine dinoflagellate Alexandrium minutum in East China Sea.</title>
        <authorList>
            <person name="Yang Q."/>
            <person name="Zhang X."/>
            <person name="Tian X."/>
        </authorList>
    </citation>
    <scope>NUCLEOTIDE SEQUENCE [LARGE SCALE GENOMIC DNA]</scope>
    <source>
        <strain evidence="6 7">AM1-D1</strain>
    </source>
</reference>
<dbReference type="AlphaFoldDB" id="A0A1J0WLZ8"/>
<gene>
    <name evidence="6" type="ORF">BOO69_06960</name>
</gene>
<keyword evidence="4" id="KW-0449">Lipoprotein</keyword>
<organism evidence="6 7">
    <name type="scientific">Sulfitobacter alexandrii</name>
    <dbReference type="NCBI Taxonomy" id="1917485"/>
    <lineage>
        <taxon>Bacteria</taxon>
        <taxon>Pseudomonadati</taxon>
        <taxon>Pseudomonadota</taxon>
        <taxon>Alphaproteobacteria</taxon>
        <taxon>Rhodobacterales</taxon>
        <taxon>Roseobacteraceae</taxon>
        <taxon>Sulfitobacter</taxon>
    </lineage>
</organism>
<evidence type="ECO:0000313" key="6">
    <source>
        <dbReference type="EMBL" id="APE45351.1"/>
    </source>
</evidence>
<dbReference type="Gene3D" id="2.40.128.200">
    <property type="match status" value="1"/>
</dbReference>
<evidence type="ECO:0000256" key="1">
    <source>
        <dbReference type="ARBA" id="ARBA00022729"/>
    </source>
</evidence>
<dbReference type="SUPFAM" id="SSF141488">
    <property type="entry name" value="YdhA-like"/>
    <property type="match status" value="1"/>
</dbReference>
<dbReference type="STRING" id="1917485.BOO69_06960"/>
<dbReference type="EMBL" id="CP018076">
    <property type="protein sequence ID" value="APE45351.1"/>
    <property type="molecule type" value="Genomic_DNA"/>
</dbReference>
<keyword evidence="2" id="KW-0472">Membrane</keyword>